<evidence type="ECO:0000256" key="5">
    <source>
        <dbReference type="PROSITE-ProRule" id="PRU10141"/>
    </source>
</evidence>
<dbReference type="PROSITE" id="PS00108">
    <property type="entry name" value="PROTEIN_KINASE_ST"/>
    <property type="match status" value="1"/>
</dbReference>
<proteinExistence type="predicted"/>
<dbReference type="Gene3D" id="1.10.510.10">
    <property type="entry name" value="Transferase(Phosphotransferase) domain 1"/>
    <property type="match status" value="1"/>
</dbReference>
<keyword evidence="8" id="KW-0723">Serine/threonine-protein kinase</keyword>
<dbReference type="PROSITE" id="PS00107">
    <property type="entry name" value="PROTEIN_KINASE_ATP"/>
    <property type="match status" value="1"/>
</dbReference>
<keyword evidence="3 8" id="KW-0418">Kinase</keyword>
<feature type="compositionally biased region" description="Polar residues" evidence="6">
    <location>
        <begin position="336"/>
        <end position="352"/>
    </location>
</feature>
<feature type="region of interest" description="Disordered" evidence="6">
    <location>
        <begin position="470"/>
        <end position="516"/>
    </location>
</feature>
<dbReference type="Proteomes" id="UP000787472">
    <property type="component" value="Unassembled WGS sequence"/>
</dbReference>
<dbReference type="AlphaFoldDB" id="A0A9E5JPS8"/>
<feature type="domain" description="Protein kinase" evidence="7">
    <location>
        <begin position="7"/>
        <end position="261"/>
    </location>
</feature>
<dbReference type="Gene3D" id="3.30.200.20">
    <property type="entry name" value="Phosphorylase Kinase, domain 1"/>
    <property type="match status" value="1"/>
</dbReference>
<keyword evidence="1" id="KW-0808">Transferase</keyword>
<dbReference type="CDD" id="cd14014">
    <property type="entry name" value="STKc_PknB_like"/>
    <property type="match status" value="1"/>
</dbReference>
<comment type="caution">
    <text evidence="8">The sequence shown here is derived from an EMBL/GenBank/DDBJ whole genome shotgun (WGS) entry which is preliminary data.</text>
</comment>
<keyword evidence="4 5" id="KW-0067">ATP-binding</keyword>
<dbReference type="InterPro" id="IPR000719">
    <property type="entry name" value="Prot_kinase_dom"/>
</dbReference>
<evidence type="ECO:0000256" key="4">
    <source>
        <dbReference type="ARBA" id="ARBA00022840"/>
    </source>
</evidence>
<keyword evidence="9" id="KW-1185">Reference proteome</keyword>
<dbReference type="EMBL" id="JAAONZ010000001">
    <property type="protein sequence ID" value="NHO64368.1"/>
    <property type="molecule type" value="Genomic_DNA"/>
</dbReference>
<dbReference type="SMART" id="SM00220">
    <property type="entry name" value="S_TKc"/>
    <property type="match status" value="1"/>
</dbReference>
<feature type="binding site" evidence="5">
    <location>
        <position position="36"/>
    </location>
    <ligand>
        <name>ATP</name>
        <dbReference type="ChEBI" id="CHEBI:30616"/>
    </ligand>
</feature>
<dbReference type="InterPro" id="IPR008271">
    <property type="entry name" value="Ser/Thr_kinase_AS"/>
</dbReference>
<dbReference type="SUPFAM" id="SSF56112">
    <property type="entry name" value="Protein kinase-like (PK-like)"/>
    <property type="match status" value="1"/>
</dbReference>
<name>A0A9E5JPS8_9GAMM</name>
<gene>
    <name evidence="8" type="ORF">G8770_02245</name>
</gene>
<dbReference type="RefSeq" id="WP_167181302.1">
    <property type="nucleotide sequence ID" value="NZ_JAAONZ010000001.1"/>
</dbReference>
<dbReference type="GO" id="GO:0005524">
    <property type="term" value="F:ATP binding"/>
    <property type="evidence" value="ECO:0007669"/>
    <property type="project" value="UniProtKB-UniRule"/>
</dbReference>
<dbReference type="PANTHER" id="PTHR43289:SF6">
    <property type="entry name" value="SERINE_THREONINE-PROTEIN KINASE NEKL-3"/>
    <property type="match status" value="1"/>
</dbReference>
<organism evidence="8 9">
    <name type="scientific">Pseudomaricurvus hydrocarbonicus</name>
    <dbReference type="NCBI Taxonomy" id="1470433"/>
    <lineage>
        <taxon>Bacteria</taxon>
        <taxon>Pseudomonadati</taxon>
        <taxon>Pseudomonadota</taxon>
        <taxon>Gammaproteobacteria</taxon>
        <taxon>Cellvibrionales</taxon>
        <taxon>Cellvibrionaceae</taxon>
        <taxon>Pseudomaricurvus</taxon>
    </lineage>
</organism>
<reference evidence="8" key="1">
    <citation type="submission" date="2020-03" db="EMBL/GenBank/DDBJ databases">
        <authorList>
            <person name="Guo F."/>
        </authorList>
    </citation>
    <scope>NUCLEOTIDE SEQUENCE</scope>
    <source>
        <strain evidence="8">JCM 30134</strain>
    </source>
</reference>
<evidence type="ECO:0000313" key="9">
    <source>
        <dbReference type="Proteomes" id="UP000787472"/>
    </source>
</evidence>
<protein>
    <submittedName>
        <fullName evidence="8">Serine/threonine protein kinase</fullName>
    </submittedName>
</protein>
<dbReference type="InterPro" id="IPR017441">
    <property type="entry name" value="Protein_kinase_ATP_BS"/>
</dbReference>
<sequence length="989" mass="107622">MINIPGYTIVRPLGKGGMAEVYLAIQQSFEREVALKVLAPNLTGDATFSERFLSEARIVSRLVHPNIVTVYDVGIEGEYHFLSMEYIPGLDLKQARYSLSLTRRLDVIKDIAGALHFAGKKGYIHRDVKPDNIMLHADDGRAVLMDFGIARPAGWPLGMTQTGTAIGTPHYMSPEQARGLEIDPRSDLYSLGVVLYLLLEGRVPYDADSAVAVGIKHVAEPVPRLRAELKLFQPIINKALAKDPDSRYQTGKAFIRALDDLPPGEIADLDLRYFQESTLLNSSKAVYVAARQETRIPGDEASDHDITEVGTPPSVSAIQRAVEARWDLSTADWASTTPASTIPASNSSSRAPTLTEPVDLSDTDSTPQVGMPSIYLSADDPYYEPVDDDWGDPRRPAAAGRGTAAYYDALPHHDRRATVSVVHQRHSAWPWVVGTLFAAGLAFAVYFQQQLPIEERLKAVDHLTDSLPDMLSPGTAVSPDTGGQASAGPSMSGTVNRDDVAGQGSPALGAAATPEREHNPAAHLEINSTGQAGLEAVAIVAEETRLQILEKVAGLLSRVPEDVSLAVPAASHYRKLLKMNASDNEAIQGLQLLHELLLDAAQAAYDGGDDQALESVAGVLGQLFPESEDVRLNQIVNQARREEDVARWLDEADQYMRTGAWVQSRAGTGKQTGAVVESGALAEPEPEVLPGSQTALAKYRQVLAVEPDNQLAREGVREMLSQLTHQAAQSVAAGQWESATQAIGEALVISPGDPQLIEFRTKIQQQRLIASMLNEAQQQHLENNIFEPANASELFILRQILAIDPANEEAMKAQNAIEDSLVSRVSELVSERRKEDARAEIARSLAYFPESERLLNLKKLNEREALNIGPTIGQVLVSHQELTGINQPKPAYLPASNQLYVGFSYENFGPTYSQVQARLFGGEGLEPVEVAEVSVDIPRNDGVQFFSIDSPAQGFLDGYYRVDLVLDGQVLATSVFEISHTFSLYPLNL</sequence>
<evidence type="ECO:0000256" key="1">
    <source>
        <dbReference type="ARBA" id="ARBA00022679"/>
    </source>
</evidence>
<dbReference type="Gene3D" id="1.25.40.10">
    <property type="entry name" value="Tetratricopeptide repeat domain"/>
    <property type="match status" value="1"/>
</dbReference>
<dbReference type="Pfam" id="PF00069">
    <property type="entry name" value="Pkinase"/>
    <property type="match status" value="1"/>
</dbReference>
<evidence type="ECO:0000256" key="6">
    <source>
        <dbReference type="SAM" id="MobiDB-lite"/>
    </source>
</evidence>
<dbReference type="PANTHER" id="PTHR43289">
    <property type="entry name" value="MITOGEN-ACTIVATED PROTEIN KINASE KINASE KINASE 20-RELATED"/>
    <property type="match status" value="1"/>
</dbReference>
<accession>A0A9E5JPS8</accession>
<dbReference type="InterPro" id="IPR011990">
    <property type="entry name" value="TPR-like_helical_dom_sf"/>
</dbReference>
<dbReference type="GO" id="GO:0004674">
    <property type="term" value="F:protein serine/threonine kinase activity"/>
    <property type="evidence" value="ECO:0007669"/>
    <property type="project" value="UniProtKB-KW"/>
</dbReference>
<evidence type="ECO:0000313" key="8">
    <source>
        <dbReference type="EMBL" id="NHO64368.1"/>
    </source>
</evidence>
<keyword evidence="2 5" id="KW-0547">Nucleotide-binding</keyword>
<evidence type="ECO:0000256" key="3">
    <source>
        <dbReference type="ARBA" id="ARBA00022777"/>
    </source>
</evidence>
<feature type="region of interest" description="Disordered" evidence="6">
    <location>
        <begin position="336"/>
        <end position="382"/>
    </location>
</feature>
<evidence type="ECO:0000259" key="7">
    <source>
        <dbReference type="PROSITE" id="PS50011"/>
    </source>
</evidence>
<feature type="compositionally biased region" description="Polar residues" evidence="6">
    <location>
        <begin position="481"/>
        <end position="495"/>
    </location>
</feature>
<evidence type="ECO:0000256" key="2">
    <source>
        <dbReference type="ARBA" id="ARBA00022741"/>
    </source>
</evidence>
<dbReference type="InterPro" id="IPR011009">
    <property type="entry name" value="Kinase-like_dom_sf"/>
</dbReference>
<dbReference type="PROSITE" id="PS50011">
    <property type="entry name" value="PROTEIN_KINASE_DOM"/>
    <property type="match status" value="1"/>
</dbReference>